<accession>A0A7G1KK55</accession>
<dbReference type="AlphaFoldDB" id="A0A7G1KK55"/>
<dbReference type="GO" id="GO:0005886">
    <property type="term" value="C:plasma membrane"/>
    <property type="evidence" value="ECO:0007669"/>
    <property type="project" value="TreeGrafter"/>
</dbReference>
<gene>
    <name evidence="3" type="ORF">NWFMUON74_30030</name>
</gene>
<keyword evidence="4" id="KW-1185">Reference proteome</keyword>
<comment type="similarity">
    <text evidence="1">Belongs to the peptidase A24 family.</text>
</comment>
<sequence>MTAIAFGVLAAWCAALSVVDLRERRLPNPLTGFGAAAVLGYALATDHLIASLAGALLLAVPYLAVHLTAPAAFGAGDVKLALGLGAAAACGGGQAWSCAALAAPLLTALAGTAICLHHRVRGSPWNRALPHGPSMCVSTLLALLLT</sequence>
<dbReference type="Pfam" id="PF01478">
    <property type="entry name" value="Peptidase_A24"/>
    <property type="match status" value="1"/>
</dbReference>
<organism evidence="3 4">
    <name type="scientific">Nocardia wallacei</name>
    <dbReference type="NCBI Taxonomy" id="480035"/>
    <lineage>
        <taxon>Bacteria</taxon>
        <taxon>Bacillati</taxon>
        <taxon>Actinomycetota</taxon>
        <taxon>Actinomycetes</taxon>
        <taxon>Mycobacteriales</taxon>
        <taxon>Nocardiaceae</taxon>
        <taxon>Nocardia</taxon>
    </lineage>
</organism>
<dbReference type="EMBL" id="AP023396">
    <property type="protein sequence ID" value="BCK55231.1"/>
    <property type="molecule type" value="Genomic_DNA"/>
</dbReference>
<evidence type="ECO:0000313" key="4">
    <source>
        <dbReference type="Proteomes" id="UP000516173"/>
    </source>
</evidence>
<dbReference type="GeneID" id="80347551"/>
<dbReference type="InterPro" id="IPR050882">
    <property type="entry name" value="Prepilin_peptidase/N-MTase"/>
</dbReference>
<proteinExistence type="inferred from homology"/>
<evidence type="ECO:0000313" key="3">
    <source>
        <dbReference type="EMBL" id="BCK55231.1"/>
    </source>
</evidence>
<dbReference type="GO" id="GO:0006465">
    <property type="term" value="P:signal peptide processing"/>
    <property type="evidence" value="ECO:0007669"/>
    <property type="project" value="TreeGrafter"/>
</dbReference>
<dbReference type="Gene3D" id="1.20.120.1220">
    <property type="match status" value="1"/>
</dbReference>
<dbReference type="PANTHER" id="PTHR30487:SF0">
    <property type="entry name" value="PREPILIN LEADER PEPTIDASE_N-METHYLTRANSFERASE-RELATED"/>
    <property type="match status" value="1"/>
</dbReference>
<evidence type="ECO:0000256" key="1">
    <source>
        <dbReference type="ARBA" id="ARBA00005801"/>
    </source>
</evidence>
<name>A0A7G1KK55_9NOCA</name>
<dbReference type="GO" id="GO:0004190">
    <property type="term" value="F:aspartic-type endopeptidase activity"/>
    <property type="evidence" value="ECO:0007669"/>
    <property type="project" value="InterPro"/>
</dbReference>
<dbReference type="Proteomes" id="UP000516173">
    <property type="component" value="Chromosome"/>
</dbReference>
<dbReference type="InterPro" id="IPR000045">
    <property type="entry name" value="Prepilin_IV_endopep_pep"/>
</dbReference>
<dbReference type="PANTHER" id="PTHR30487">
    <property type="entry name" value="TYPE 4 PREPILIN-LIKE PROTEINS LEADER PEPTIDE-PROCESSING ENZYME"/>
    <property type="match status" value="1"/>
</dbReference>
<evidence type="ECO:0000259" key="2">
    <source>
        <dbReference type="Pfam" id="PF01478"/>
    </source>
</evidence>
<protein>
    <submittedName>
        <fullName evidence="3">Prepilin peptidase</fullName>
    </submittedName>
</protein>
<reference evidence="3 4" key="1">
    <citation type="submission" date="2020-08" db="EMBL/GenBank/DDBJ databases">
        <title>Genome Sequencing of Nocardia wallacei strain FMUON74 and assembly.</title>
        <authorList>
            <person name="Toyokawa M."/>
            <person name="Uesaka K."/>
        </authorList>
    </citation>
    <scope>NUCLEOTIDE SEQUENCE [LARGE SCALE GENOMIC DNA]</scope>
    <source>
        <strain evidence="3 4">FMUON74</strain>
    </source>
</reference>
<feature type="domain" description="Prepilin type IV endopeptidase peptidase" evidence="2">
    <location>
        <begin position="8"/>
        <end position="110"/>
    </location>
</feature>
<dbReference type="RefSeq" id="WP_187688379.1">
    <property type="nucleotide sequence ID" value="NZ_AP023396.1"/>
</dbReference>
<dbReference type="KEGG" id="nwl:NWFMUON74_30030"/>